<dbReference type="AlphaFoldDB" id="A0A2W5BBX0"/>
<sequence>MPLTVVITRDVEDRYRGFLGSAMLELAPGVYAQPRMSAGVRGRVWTVVEEWHARLRRGSIVMCWAEPASAGGLGLSVLGEPPKDVVSHDGILLVRRALSSRNGPQQPTG</sequence>
<organism evidence="1 2">
    <name type="scientific">Sphingomonas hengshuiensis</name>
    <dbReference type="NCBI Taxonomy" id="1609977"/>
    <lineage>
        <taxon>Bacteria</taxon>
        <taxon>Pseudomonadati</taxon>
        <taxon>Pseudomonadota</taxon>
        <taxon>Alphaproteobacteria</taxon>
        <taxon>Sphingomonadales</taxon>
        <taxon>Sphingomonadaceae</taxon>
        <taxon>Sphingomonas</taxon>
    </lineage>
</organism>
<dbReference type="Proteomes" id="UP000248614">
    <property type="component" value="Unassembled WGS sequence"/>
</dbReference>
<evidence type="ECO:0000313" key="2">
    <source>
        <dbReference type="Proteomes" id="UP000248614"/>
    </source>
</evidence>
<dbReference type="Gene3D" id="3.30.70.240">
    <property type="match status" value="1"/>
</dbReference>
<gene>
    <name evidence="1" type="primary">cas2e</name>
    <name evidence="1" type="ORF">DI632_06315</name>
</gene>
<dbReference type="Pfam" id="PF09707">
    <property type="entry name" value="Cas_Cas2CT1978"/>
    <property type="match status" value="1"/>
</dbReference>
<comment type="caution">
    <text evidence="1">The sequence shown here is derived from an EMBL/GenBank/DDBJ whole genome shotgun (WGS) entry which is preliminary data.</text>
</comment>
<name>A0A2W5BBX0_9SPHN</name>
<evidence type="ECO:0000313" key="1">
    <source>
        <dbReference type="EMBL" id="PZO78568.1"/>
    </source>
</evidence>
<proteinExistence type="predicted"/>
<protein>
    <submittedName>
        <fullName evidence="1">Type I-E CRISPR-associated endoribonuclease Cas2</fullName>
    </submittedName>
</protein>
<dbReference type="InterPro" id="IPR010152">
    <property type="entry name" value="CRISPR-assoc_prot_Cas2_sub"/>
</dbReference>
<reference evidence="1 2" key="1">
    <citation type="submission" date="2017-08" db="EMBL/GenBank/DDBJ databases">
        <title>Infants hospitalized years apart are colonized by the same room-sourced microbial strains.</title>
        <authorList>
            <person name="Brooks B."/>
            <person name="Olm M.R."/>
            <person name="Firek B.A."/>
            <person name="Baker R."/>
            <person name="Thomas B.C."/>
            <person name="Morowitz M.J."/>
            <person name="Banfield J.F."/>
        </authorList>
    </citation>
    <scope>NUCLEOTIDE SEQUENCE [LARGE SCALE GENOMIC DNA]</scope>
    <source>
        <strain evidence="1">S2_018_000_R3_110</strain>
    </source>
</reference>
<accession>A0A2W5BBX0</accession>
<dbReference type="EMBL" id="QFNF01000011">
    <property type="protein sequence ID" value="PZO78568.1"/>
    <property type="molecule type" value="Genomic_DNA"/>
</dbReference>
<dbReference type="NCBIfam" id="TIGR01873">
    <property type="entry name" value="cas_CT1978"/>
    <property type="match status" value="1"/>
</dbReference>